<dbReference type="Pfam" id="PF23039">
    <property type="entry name" value="TMEM132_3rd"/>
    <property type="match status" value="1"/>
</dbReference>
<dbReference type="InterPro" id="IPR031435">
    <property type="entry name" value="TMEM132_N"/>
</dbReference>
<comment type="caution">
    <text evidence="4">The sequence shown here is derived from an EMBL/GenBank/DDBJ whole genome shotgun (WGS) entry which is preliminary data.</text>
</comment>
<feature type="domain" description="Transmembrane protein TMEM132 N-terminal" evidence="1">
    <location>
        <begin position="25"/>
        <end position="87"/>
    </location>
</feature>
<feature type="non-terminal residue" evidence="4">
    <location>
        <position position="393"/>
    </location>
</feature>
<evidence type="ECO:0000259" key="3">
    <source>
        <dbReference type="Pfam" id="PF23481"/>
    </source>
</evidence>
<dbReference type="InterPro" id="IPR026307">
    <property type="entry name" value="TMEM132"/>
</dbReference>
<name>A0A0P7YBY5_SCLFO</name>
<gene>
    <name evidence="4" type="ORF">Z043_118016</name>
</gene>
<dbReference type="InterPro" id="IPR055422">
    <property type="entry name" value="Ig_TMEM132_2nd"/>
</dbReference>
<evidence type="ECO:0000259" key="1">
    <source>
        <dbReference type="Pfam" id="PF15705"/>
    </source>
</evidence>
<dbReference type="Pfam" id="PF23481">
    <property type="entry name" value="Ig_TMEM132_2nd"/>
    <property type="match status" value="1"/>
</dbReference>
<dbReference type="Proteomes" id="UP000034805">
    <property type="component" value="Unassembled WGS sequence"/>
</dbReference>
<dbReference type="InterPro" id="IPR055421">
    <property type="entry name" value="TMEM132_3rd"/>
</dbReference>
<dbReference type="PANTHER" id="PTHR13388:SF28">
    <property type="entry name" value="TRANSMEMBRANE PROTEIN 132C"/>
    <property type="match status" value="1"/>
</dbReference>
<protein>
    <submittedName>
        <fullName evidence="4">Uncharacterized protein</fullName>
    </submittedName>
</protein>
<dbReference type="AlphaFoldDB" id="A0A0P7YBY5"/>
<feature type="domain" description="Transmembrane protein TMEM132 second Ig-like" evidence="3">
    <location>
        <begin position="105"/>
        <end position="223"/>
    </location>
</feature>
<evidence type="ECO:0000259" key="2">
    <source>
        <dbReference type="Pfam" id="PF23039"/>
    </source>
</evidence>
<accession>A0A0P7YBY5</accession>
<proteinExistence type="predicted"/>
<evidence type="ECO:0000313" key="5">
    <source>
        <dbReference type="Proteomes" id="UP000034805"/>
    </source>
</evidence>
<reference evidence="4 5" key="1">
    <citation type="submission" date="2015-08" db="EMBL/GenBank/DDBJ databases">
        <title>The genome of the Asian arowana (Scleropages formosus).</title>
        <authorList>
            <person name="Tan M.H."/>
            <person name="Gan H.M."/>
            <person name="Croft L.J."/>
            <person name="Austin C.M."/>
        </authorList>
    </citation>
    <scope>NUCLEOTIDE SEQUENCE [LARGE SCALE GENOMIC DNA]</scope>
    <source>
        <strain evidence="4">Aro1</strain>
    </source>
</reference>
<organism evidence="4 5">
    <name type="scientific">Scleropages formosus</name>
    <name type="common">Asian bonytongue</name>
    <name type="synonym">Osteoglossum formosum</name>
    <dbReference type="NCBI Taxonomy" id="113540"/>
    <lineage>
        <taxon>Eukaryota</taxon>
        <taxon>Metazoa</taxon>
        <taxon>Chordata</taxon>
        <taxon>Craniata</taxon>
        <taxon>Vertebrata</taxon>
        <taxon>Euteleostomi</taxon>
        <taxon>Actinopterygii</taxon>
        <taxon>Neopterygii</taxon>
        <taxon>Teleostei</taxon>
        <taxon>Osteoglossocephala</taxon>
        <taxon>Osteoglossomorpha</taxon>
        <taxon>Osteoglossiformes</taxon>
        <taxon>Osteoglossidae</taxon>
        <taxon>Scleropages</taxon>
    </lineage>
</organism>
<dbReference type="EMBL" id="JARO02007662">
    <property type="protein sequence ID" value="KPP63701.1"/>
    <property type="molecule type" value="Genomic_DNA"/>
</dbReference>
<evidence type="ECO:0000313" key="4">
    <source>
        <dbReference type="EMBL" id="KPP63701.1"/>
    </source>
</evidence>
<feature type="domain" description="Transmembrane protein TMEM132 cohesin-like" evidence="2">
    <location>
        <begin position="263"/>
        <end position="309"/>
    </location>
</feature>
<dbReference type="PANTHER" id="PTHR13388">
    <property type="entry name" value="DETONATOR, ISOFORM E"/>
    <property type="match status" value="1"/>
</dbReference>
<dbReference type="Pfam" id="PF15705">
    <property type="entry name" value="TMEM132_N"/>
    <property type="match status" value="1"/>
</dbReference>
<sequence length="393" mass="42231">MYAADCRGVPDGQQKFSTLPTYLPVAYQVQNAELSFFLKETGQEVMRNGSLQSRAEPFFIHLADGAPSVNCSYGNLSAESPVPLELLQASPPLLPAATHMSFNWKVRAHVVIPRASARNPRLQVLFYLAGRRWDEAPVPEVLLPCVHLEAQLDGSEVAASCRLEGGLGICVAELELPPAWFGAAFGRRKPGASSAELFYTVQPLEGAAKGCGAKDIQRGRNHGSRKGPAAVAAAAAAVTVVAAGAQRIGTVELVSSQDEGPPLTSLPLDENVEIEGPAGPVRQGQTITFRVNVSSASTVEQFILRITIRAAGHDVVSLTDVLDRPGADLRFALRRTRHAKCQCSIESQESKGTRIDSQRFSMNHHCWRMSFFSLIGGTPHTGFLQCIPVLGQG</sequence>